<dbReference type="InterPro" id="IPR009725">
    <property type="entry name" value="3_dmu_93_MTrfase"/>
</dbReference>
<reference evidence="2 3" key="1">
    <citation type="submission" date="2018-08" db="EMBL/GenBank/DDBJ databases">
        <title>Mucilaginibacter terrae sp. nov., isolated from manganese diggings.</title>
        <authorList>
            <person name="Huang Y."/>
            <person name="Zhou Z."/>
        </authorList>
    </citation>
    <scope>NUCLEOTIDE SEQUENCE [LARGE SCALE GENOMIC DNA]</scope>
    <source>
        <strain evidence="2 3">ZH6</strain>
    </source>
</reference>
<dbReference type="AlphaFoldDB" id="A0A3E2NRJ2"/>
<dbReference type="InterPro" id="IPR029068">
    <property type="entry name" value="Glyas_Bleomycin-R_OHBP_Dase"/>
</dbReference>
<dbReference type="Proteomes" id="UP000260823">
    <property type="component" value="Unassembled WGS sequence"/>
</dbReference>
<dbReference type="InterPro" id="IPR028973">
    <property type="entry name" value="PhnB-like"/>
</dbReference>
<proteinExistence type="predicted"/>
<dbReference type="EMBL" id="QWDE01000002">
    <property type="protein sequence ID" value="RFZ83500.1"/>
    <property type="molecule type" value="Genomic_DNA"/>
</dbReference>
<dbReference type="Gene3D" id="3.10.180.10">
    <property type="entry name" value="2,3-Dihydroxybiphenyl 1,2-Dioxygenase, domain 1"/>
    <property type="match status" value="1"/>
</dbReference>
<dbReference type="CDD" id="cd06588">
    <property type="entry name" value="PhnB_like"/>
    <property type="match status" value="1"/>
</dbReference>
<dbReference type="PIRSF" id="PIRSF021700">
    <property type="entry name" value="3_dmu_93_MTrfase"/>
    <property type="match status" value="1"/>
</dbReference>
<dbReference type="RefSeq" id="WP_117383970.1">
    <property type="nucleotide sequence ID" value="NZ_QWDE01000002.1"/>
</dbReference>
<evidence type="ECO:0000259" key="1">
    <source>
        <dbReference type="Pfam" id="PF06983"/>
    </source>
</evidence>
<evidence type="ECO:0000313" key="3">
    <source>
        <dbReference type="Proteomes" id="UP000260823"/>
    </source>
</evidence>
<dbReference type="SUPFAM" id="SSF54593">
    <property type="entry name" value="Glyoxalase/Bleomycin resistance protein/Dihydroxybiphenyl dioxygenase"/>
    <property type="match status" value="1"/>
</dbReference>
<sequence>MQKISTFLWFNGNGQEALDLYVSIFKNAEIKQVSKHGGQLFSATIELEGTEFMILNWQGEYQFSPAISLFVKCRDQEEVDEIWNKMLDNEAKPMQCGWITDKFGVSWQIIPDALGRLMNDPDPAKAQRVMQAMMKMVKIDVAGLEEAYNNG</sequence>
<gene>
    <name evidence="2" type="ORF">DYU05_10940</name>
</gene>
<name>A0A3E2NRJ2_9SPHI</name>
<keyword evidence="3" id="KW-1185">Reference proteome</keyword>
<dbReference type="OrthoDB" id="9806473at2"/>
<dbReference type="PANTHER" id="PTHR33990">
    <property type="entry name" value="PROTEIN YJDN-RELATED"/>
    <property type="match status" value="1"/>
</dbReference>
<accession>A0A3E2NRJ2</accession>
<dbReference type="Pfam" id="PF06983">
    <property type="entry name" value="3-dmu-9_3-mt"/>
    <property type="match status" value="1"/>
</dbReference>
<feature type="domain" description="PhnB-like" evidence="1">
    <location>
        <begin position="2"/>
        <end position="110"/>
    </location>
</feature>
<comment type="caution">
    <text evidence="2">The sequence shown here is derived from an EMBL/GenBank/DDBJ whole genome shotgun (WGS) entry which is preliminary data.</text>
</comment>
<organism evidence="2 3">
    <name type="scientific">Mucilaginibacter terrenus</name>
    <dbReference type="NCBI Taxonomy" id="2482727"/>
    <lineage>
        <taxon>Bacteria</taxon>
        <taxon>Pseudomonadati</taxon>
        <taxon>Bacteroidota</taxon>
        <taxon>Sphingobacteriia</taxon>
        <taxon>Sphingobacteriales</taxon>
        <taxon>Sphingobacteriaceae</taxon>
        <taxon>Mucilaginibacter</taxon>
    </lineage>
</organism>
<evidence type="ECO:0000313" key="2">
    <source>
        <dbReference type="EMBL" id="RFZ83500.1"/>
    </source>
</evidence>
<protein>
    <submittedName>
        <fullName evidence="2">VOC family protein</fullName>
    </submittedName>
</protein>